<dbReference type="Proteomes" id="UP000748752">
    <property type="component" value="Unassembled WGS sequence"/>
</dbReference>
<evidence type="ECO:0000313" key="5">
    <source>
        <dbReference type="Proteomes" id="UP000748752"/>
    </source>
</evidence>
<feature type="compositionally biased region" description="Low complexity" evidence="1">
    <location>
        <begin position="10"/>
        <end position="22"/>
    </location>
</feature>
<name>A0ABS1CDG9_9GAMM</name>
<dbReference type="InterPro" id="IPR018639">
    <property type="entry name" value="DUF2062"/>
</dbReference>
<evidence type="ECO:0000313" key="4">
    <source>
        <dbReference type="EMBL" id="MBK1629948.1"/>
    </source>
</evidence>
<feature type="domain" description="DUF2062" evidence="3">
    <location>
        <begin position="84"/>
        <end position="221"/>
    </location>
</feature>
<feature type="region of interest" description="Disordered" evidence="1">
    <location>
        <begin position="1"/>
        <end position="38"/>
    </location>
</feature>
<feature type="compositionally biased region" description="Basic residues" evidence="1">
    <location>
        <begin position="23"/>
        <end position="36"/>
    </location>
</feature>
<evidence type="ECO:0000256" key="2">
    <source>
        <dbReference type="SAM" id="Phobius"/>
    </source>
</evidence>
<feature type="transmembrane region" description="Helical" evidence="2">
    <location>
        <begin position="185"/>
        <end position="214"/>
    </location>
</feature>
<reference evidence="4 5" key="1">
    <citation type="journal article" date="2020" name="Microorganisms">
        <title>Osmotic Adaptation and Compatible Solute Biosynthesis of Phototrophic Bacteria as Revealed from Genome Analyses.</title>
        <authorList>
            <person name="Imhoff J.F."/>
            <person name="Rahn T."/>
            <person name="Kunzel S."/>
            <person name="Keller A."/>
            <person name="Neulinger S.C."/>
        </authorList>
    </citation>
    <scope>NUCLEOTIDE SEQUENCE [LARGE SCALE GENOMIC DNA]</scope>
    <source>
        <strain evidence="4 5">DSM 6210</strain>
    </source>
</reference>
<keyword evidence="2" id="KW-0472">Membrane</keyword>
<keyword evidence="5" id="KW-1185">Reference proteome</keyword>
<proteinExistence type="predicted"/>
<organism evidence="4 5">
    <name type="scientific">Thiohalocapsa halophila</name>
    <dbReference type="NCBI Taxonomy" id="69359"/>
    <lineage>
        <taxon>Bacteria</taxon>
        <taxon>Pseudomonadati</taxon>
        <taxon>Pseudomonadota</taxon>
        <taxon>Gammaproteobacteria</taxon>
        <taxon>Chromatiales</taxon>
        <taxon>Chromatiaceae</taxon>
        <taxon>Thiohalocapsa</taxon>
    </lineage>
</organism>
<gene>
    <name evidence="4" type="ORF">CKO31_04165</name>
</gene>
<protein>
    <recommendedName>
        <fullName evidence="3">DUF2062 domain-containing protein</fullName>
    </recommendedName>
</protein>
<feature type="transmembrane region" description="Helical" evidence="2">
    <location>
        <begin position="142"/>
        <end position="165"/>
    </location>
</feature>
<accession>A0ABS1CDG9</accession>
<evidence type="ECO:0000259" key="3">
    <source>
        <dbReference type="Pfam" id="PF09835"/>
    </source>
</evidence>
<keyword evidence="2" id="KW-0812">Transmembrane</keyword>
<evidence type="ECO:0000256" key="1">
    <source>
        <dbReference type="SAM" id="MobiDB-lite"/>
    </source>
</evidence>
<comment type="caution">
    <text evidence="4">The sequence shown here is derived from an EMBL/GenBank/DDBJ whole genome shotgun (WGS) entry which is preliminary data.</text>
</comment>
<dbReference type="PANTHER" id="PTHR40547">
    <property type="entry name" value="SLL0298 PROTEIN"/>
    <property type="match status" value="1"/>
</dbReference>
<keyword evidence="2" id="KW-1133">Transmembrane helix</keyword>
<dbReference type="Pfam" id="PF09835">
    <property type="entry name" value="DUF2062"/>
    <property type="match status" value="1"/>
</dbReference>
<dbReference type="PANTHER" id="PTHR40547:SF1">
    <property type="entry name" value="SLL0298 PROTEIN"/>
    <property type="match status" value="1"/>
</dbReference>
<dbReference type="EMBL" id="NRRV01000007">
    <property type="protein sequence ID" value="MBK1629948.1"/>
    <property type="molecule type" value="Genomic_DNA"/>
</dbReference>
<sequence length="237" mass="27335">MAKAGSQPLRTRSFRSSSPTRGARQRQRRQARRRQRTGPFRRLGAGVYSLRRRPFRGPRPDTVRRWLKGILPNPRVILESRWIRVFGTLLQDPNLWHLNRRSASGAVAVGLFMMYMPPFGQVFMASAAAIKLRVNLPIAASIIWLSNPLTIPPMFYLAYVIGAFLTGQPIRTFEPDFWLDWHNWLGVLGPLALGCLICACTFAAAGYFTVQWLWRRSLRQEIRRRRRRYAAARDSTP</sequence>
<feature type="transmembrane region" description="Helical" evidence="2">
    <location>
        <begin position="106"/>
        <end position="130"/>
    </location>
</feature>